<sequence length="89" mass="9836">MDSQLEKDNQPDTLSKKKNPETHYKNSKKDMQWQPKGILKRTDVVQLLLVGDNSSLSQSEKLDIVVGLSNVLASSAKTLPTPIMITSLA</sequence>
<name>A0ABD3ADM6_9GENT</name>
<dbReference type="Proteomes" id="UP001630127">
    <property type="component" value="Unassembled WGS sequence"/>
</dbReference>
<keyword evidence="3" id="KW-1185">Reference proteome</keyword>
<feature type="compositionally biased region" description="Basic and acidic residues" evidence="1">
    <location>
        <begin position="1"/>
        <end position="31"/>
    </location>
</feature>
<protein>
    <submittedName>
        <fullName evidence="2">Uncharacterized protein</fullName>
    </submittedName>
</protein>
<dbReference type="EMBL" id="JBJUIK010000004">
    <property type="protein sequence ID" value="KAL3529881.1"/>
    <property type="molecule type" value="Genomic_DNA"/>
</dbReference>
<proteinExistence type="predicted"/>
<feature type="region of interest" description="Disordered" evidence="1">
    <location>
        <begin position="1"/>
        <end position="32"/>
    </location>
</feature>
<accession>A0ABD3ADM6</accession>
<evidence type="ECO:0000256" key="1">
    <source>
        <dbReference type="SAM" id="MobiDB-lite"/>
    </source>
</evidence>
<comment type="caution">
    <text evidence="2">The sequence shown here is derived from an EMBL/GenBank/DDBJ whole genome shotgun (WGS) entry which is preliminary data.</text>
</comment>
<evidence type="ECO:0000313" key="3">
    <source>
        <dbReference type="Proteomes" id="UP001630127"/>
    </source>
</evidence>
<gene>
    <name evidence="2" type="ORF">ACH5RR_009203</name>
</gene>
<dbReference type="AlphaFoldDB" id="A0ABD3ADM6"/>
<reference evidence="2 3" key="1">
    <citation type="submission" date="2024-11" db="EMBL/GenBank/DDBJ databases">
        <title>A near-complete genome assembly of Cinchona calisaya.</title>
        <authorList>
            <person name="Lian D.C."/>
            <person name="Zhao X.W."/>
            <person name="Wei L."/>
        </authorList>
    </citation>
    <scope>NUCLEOTIDE SEQUENCE [LARGE SCALE GENOMIC DNA]</scope>
    <source>
        <tissue evidence="2">Nenye</tissue>
    </source>
</reference>
<evidence type="ECO:0000313" key="2">
    <source>
        <dbReference type="EMBL" id="KAL3529881.1"/>
    </source>
</evidence>
<organism evidence="2 3">
    <name type="scientific">Cinchona calisaya</name>
    <dbReference type="NCBI Taxonomy" id="153742"/>
    <lineage>
        <taxon>Eukaryota</taxon>
        <taxon>Viridiplantae</taxon>
        <taxon>Streptophyta</taxon>
        <taxon>Embryophyta</taxon>
        <taxon>Tracheophyta</taxon>
        <taxon>Spermatophyta</taxon>
        <taxon>Magnoliopsida</taxon>
        <taxon>eudicotyledons</taxon>
        <taxon>Gunneridae</taxon>
        <taxon>Pentapetalae</taxon>
        <taxon>asterids</taxon>
        <taxon>lamiids</taxon>
        <taxon>Gentianales</taxon>
        <taxon>Rubiaceae</taxon>
        <taxon>Cinchonoideae</taxon>
        <taxon>Cinchoneae</taxon>
        <taxon>Cinchona</taxon>
    </lineage>
</organism>